<dbReference type="OrthoDB" id="5855832at2759"/>
<dbReference type="InterPro" id="IPR040457">
    <property type="entry name" value="GCP_C"/>
</dbReference>
<evidence type="ECO:0000256" key="5">
    <source>
        <dbReference type="ARBA" id="ARBA00023212"/>
    </source>
</evidence>
<sequence length="379" mass="42806">MVVKQGVLVRLLNTEVSSVSGAPADLLKLYNIPDSDVEVYLNTELTKVLDEVERRVSESGILISTLEDIVEWVISSSPMYKRCCLVASAILRDVRSMCSVIRYLVLSAGVATLDTEYSKSLHVYKLRAELEARRFDRRHISAVDIGTESGTRRILITPPEPLSIIITAGHGRRYAKIYTFLTDLTRAAFALSQVELREHHVSPECSRQLFYCCSTMLRVISGARDHVLAELDSVWQVFLDDLNSVCTIDHAINAHRRAMKSMMQRTLLDVSNLTTGRTVEVMCESCVRFAQAMNAGDESSAFIHYRCFDDHAQLLREKLSVERANIYARTLLWRIGNTGEFLEEEDEDAVPDDASQLLSKNTTFRSLRDLSRSATQLIY</sequence>
<comment type="caution">
    <text evidence="7">The sequence shown here is derived from an EMBL/GenBank/DDBJ whole genome shotgun (WGS) entry which is preliminary data.</text>
</comment>
<dbReference type="EMBL" id="JOJR01000028">
    <property type="protein sequence ID" value="RCN49934.1"/>
    <property type="molecule type" value="Genomic_DNA"/>
</dbReference>
<reference evidence="7 8" key="1">
    <citation type="submission" date="2014-10" db="EMBL/GenBank/DDBJ databases">
        <title>Draft genome of the hookworm Ancylostoma caninum.</title>
        <authorList>
            <person name="Mitreva M."/>
        </authorList>
    </citation>
    <scope>NUCLEOTIDE SEQUENCE [LARGE SCALE GENOMIC DNA]</scope>
    <source>
        <strain evidence="7 8">Baltimore</strain>
    </source>
</reference>
<dbReference type="Pfam" id="PF04130">
    <property type="entry name" value="GCP_C_terminal"/>
    <property type="match status" value="1"/>
</dbReference>
<feature type="domain" description="Gamma tubulin complex component C-terminal" evidence="6">
    <location>
        <begin position="157"/>
        <end position="296"/>
    </location>
</feature>
<evidence type="ECO:0000256" key="2">
    <source>
        <dbReference type="ARBA" id="ARBA00010337"/>
    </source>
</evidence>
<keyword evidence="8" id="KW-1185">Reference proteome</keyword>
<protein>
    <recommendedName>
        <fullName evidence="6">Gamma tubulin complex component C-terminal domain-containing protein</fullName>
    </recommendedName>
</protein>
<keyword evidence="5" id="KW-0206">Cytoskeleton</keyword>
<gene>
    <name evidence="7" type="ORF">ANCCAN_03970</name>
</gene>
<evidence type="ECO:0000313" key="8">
    <source>
        <dbReference type="Proteomes" id="UP000252519"/>
    </source>
</evidence>
<dbReference type="AlphaFoldDB" id="A0A368H020"/>
<keyword evidence="3" id="KW-0963">Cytoplasm</keyword>
<organism evidence="7 8">
    <name type="scientific">Ancylostoma caninum</name>
    <name type="common">Dog hookworm</name>
    <dbReference type="NCBI Taxonomy" id="29170"/>
    <lineage>
        <taxon>Eukaryota</taxon>
        <taxon>Metazoa</taxon>
        <taxon>Ecdysozoa</taxon>
        <taxon>Nematoda</taxon>
        <taxon>Chromadorea</taxon>
        <taxon>Rhabditida</taxon>
        <taxon>Rhabditina</taxon>
        <taxon>Rhabditomorpha</taxon>
        <taxon>Strongyloidea</taxon>
        <taxon>Ancylostomatidae</taxon>
        <taxon>Ancylostomatinae</taxon>
        <taxon>Ancylostoma</taxon>
    </lineage>
</organism>
<evidence type="ECO:0000313" key="7">
    <source>
        <dbReference type="EMBL" id="RCN49934.1"/>
    </source>
</evidence>
<dbReference type="GO" id="GO:0043015">
    <property type="term" value="F:gamma-tubulin binding"/>
    <property type="evidence" value="ECO:0007669"/>
    <property type="project" value="InterPro"/>
</dbReference>
<proteinExistence type="inferred from homology"/>
<name>A0A368H020_ANCCA</name>
<evidence type="ECO:0000259" key="6">
    <source>
        <dbReference type="Pfam" id="PF04130"/>
    </source>
</evidence>
<dbReference type="STRING" id="29170.A0A368H020"/>
<evidence type="ECO:0000256" key="3">
    <source>
        <dbReference type="ARBA" id="ARBA00022490"/>
    </source>
</evidence>
<accession>A0A368H020</accession>
<evidence type="ECO:0000256" key="1">
    <source>
        <dbReference type="ARBA" id="ARBA00004245"/>
    </source>
</evidence>
<comment type="subcellular location">
    <subcellularLocation>
        <location evidence="1">Cytoplasm</location>
        <location evidence="1">Cytoskeleton</location>
    </subcellularLocation>
</comment>
<dbReference type="Proteomes" id="UP000252519">
    <property type="component" value="Unassembled WGS sequence"/>
</dbReference>
<dbReference type="Gene3D" id="1.20.120.1900">
    <property type="entry name" value="Gamma-tubulin complex, C-terminal domain"/>
    <property type="match status" value="1"/>
</dbReference>
<evidence type="ECO:0000256" key="4">
    <source>
        <dbReference type="ARBA" id="ARBA00022701"/>
    </source>
</evidence>
<comment type="similarity">
    <text evidence="2">Belongs to the TUBGCP family.</text>
</comment>
<dbReference type="GO" id="GO:0005874">
    <property type="term" value="C:microtubule"/>
    <property type="evidence" value="ECO:0007669"/>
    <property type="project" value="UniProtKB-KW"/>
</dbReference>
<keyword evidence="4" id="KW-0493">Microtubule</keyword>
<dbReference type="InterPro" id="IPR042241">
    <property type="entry name" value="GCP_C_sf"/>
</dbReference>